<evidence type="ECO:0000256" key="2">
    <source>
        <dbReference type="SAM" id="SignalP"/>
    </source>
</evidence>
<evidence type="ECO:0000256" key="1">
    <source>
        <dbReference type="SAM" id="MobiDB-lite"/>
    </source>
</evidence>
<dbReference type="RefSeq" id="WP_273936428.1">
    <property type="nucleotide sequence ID" value="NZ_CP097263.1"/>
</dbReference>
<feature type="chain" id="PRO_5045572788" evidence="2">
    <location>
        <begin position="31"/>
        <end position="202"/>
    </location>
</feature>
<organism evidence="3 4">
    <name type="scientific">Kutzneria chonburiensis</name>
    <dbReference type="NCBI Taxonomy" id="1483604"/>
    <lineage>
        <taxon>Bacteria</taxon>
        <taxon>Bacillati</taxon>
        <taxon>Actinomycetota</taxon>
        <taxon>Actinomycetes</taxon>
        <taxon>Pseudonocardiales</taxon>
        <taxon>Pseudonocardiaceae</taxon>
        <taxon>Kutzneria</taxon>
    </lineage>
</organism>
<dbReference type="EMBL" id="JBHLUD010000008">
    <property type="protein sequence ID" value="MFC0544841.1"/>
    <property type="molecule type" value="Genomic_DNA"/>
</dbReference>
<dbReference type="Proteomes" id="UP001589810">
    <property type="component" value="Unassembled WGS sequence"/>
</dbReference>
<reference evidence="3 4" key="1">
    <citation type="submission" date="2024-09" db="EMBL/GenBank/DDBJ databases">
        <authorList>
            <person name="Sun Q."/>
            <person name="Mori K."/>
        </authorList>
    </citation>
    <scope>NUCLEOTIDE SEQUENCE [LARGE SCALE GENOMIC DNA]</scope>
    <source>
        <strain evidence="3 4">TBRC 1432</strain>
    </source>
</reference>
<feature type="signal peptide" evidence="2">
    <location>
        <begin position="1"/>
        <end position="30"/>
    </location>
</feature>
<feature type="region of interest" description="Disordered" evidence="1">
    <location>
        <begin position="24"/>
        <end position="50"/>
    </location>
</feature>
<proteinExistence type="predicted"/>
<evidence type="ECO:0000313" key="4">
    <source>
        <dbReference type="Proteomes" id="UP001589810"/>
    </source>
</evidence>
<sequence>MTFRIRFGATIALAAVALAACSTTTDPGHADPTSTTSSSSSANPKLSRPKDLKIANVDPCSLLTDAQKTQLKVTHTGPGPGSADSGSPSSCSYTVLKPIPYSMNIALDSKLGVEDWLGGKYEGQDLRKLSVQSYPAAQTLLLAEKFSDPNAGGCQTLVSTAAGQELHAGALQDLKKGLTTAQLCDLSKQLADLAMTTLLANQ</sequence>
<dbReference type="Pfam" id="PF12079">
    <property type="entry name" value="DUF3558"/>
    <property type="match status" value="1"/>
</dbReference>
<accession>A0ABV6MYG2</accession>
<keyword evidence="4" id="KW-1185">Reference proteome</keyword>
<protein>
    <submittedName>
        <fullName evidence="3">DUF3558 domain-containing protein</fullName>
    </submittedName>
</protein>
<name>A0ABV6MYG2_9PSEU</name>
<evidence type="ECO:0000313" key="3">
    <source>
        <dbReference type="EMBL" id="MFC0544841.1"/>
    </source>
</evidence>
<dbReference type="PROSITE" id="PS51257">
    <property type="entry name" value="PROKAR_LIPOPROTEIN"/>
    <property type="match status" value="1"/>
</dbReference>
<gene>
    <name evidence="3" type="ORF">ACFFH7_25280</name>
</gene>
<comment type="caution">
    <text evidence="3">The sequence shown here is derived from an EMBL/GenBank/DDBJ whole genome shotgun (WGS) entry which is preliminary data.</text>
</comment>
<keyword evidence="2" id="KW-0732">Signal</keyword>
<dbReference type="InterPro" id="IPR024520">
    <property type="entry name" value="DUF3558"/>
</dbReference>